<dbReference type="KEGG" id="bih:BIP78_0173"/>
<evidence type="ECO:0000313" key="2">
    <source>
        <dbReference type="Proteomes" id="UP000287233"/>
    </source>
</evidence>
<evidence type="ECO:0008006" key="3">
    <source>
        <dbReference type="Google" id="ProtNLM"/>
    </source>
</evidence>
<name>A0A410FSJ6_BIPS1</name>
<evidence type="ECO:0000313" key="1">
    <source>
        <dbReference type="EMBL" id="QAA75941.1"/>
    </source>
</evidence>
<organism evidence="1 2">
    <name type="scientific">Bipolaricaulis sibiricus</name>
    <dbReference type="NCBI Taxonomy" id="2501609"/>
    <lineage>
        <taxon>Bacteria</taxon>
        <taxon>Candidatus Bipolaricaulota</taxon>
        <taxon>Candidatus Bipolaricaulia</taxon>
        <taxon>Candidatus Bipolaricaulales</taxon>
        <taxon>Candidatus Bipolaricaulaceae</taxon>
        <taxon>Candidatus Bipolaricaulis</taxon>
    </lineage>
</organism>
<proteinExistence type="predicted"/>
<sequence>MTAVSIAVEGSVDRAVAERLIRGVGGQPGTVYGEKGKEYLRSKITAWNKAAQRAPWLVLVDLNTQEPCAPRLVSAWLPRRAPFLCFRVAVREVEAWLLADRAGIARFLGVSERVVPADPETLRDPKATVVDLARRSRKRLIREDLVPDPRSGRREGRAYASRLASFARDHWQPRVAEGRSPSLAGAIACLRAVLAASAPGSRGIGGLFDGTD</sequence>
<accession>A0A410FSJ6</accession>
<reference evidence="2" key="1">
    <citation type="submission" date="2018-12" db="EMBL/GenBank/DDBJ databases">
        <title>Complete genome sequence of an uncultured bacterium of the candidate phylum Bipolaricaulota.</title>
        <authorList>
            <person name="Kadnikov V.V."/>
            <person name="Mardanov A.V."/>
            <person name="Beletsky A.V."/>
            <person name="Frank Y.A."/>
            <person name="Karnachuk O.V."/>
            <person name="Ravin N.V."/>
        </authorList>
    </citation>
    <scope>NUCLEOTIDE SEQUENCE [LARGE SCALE GENOMIC DNA]</scope>
</reference>
<protein>
    <recommendedName>
        <fullName evidence="3">DUF4276 family protein</fullName>
    </recommendedName>
</protein>
<dbReference type="EMBL" id="CP034928">
    <property type="protein sequence ID" value="QAA75941.1"/>
    <property type="molecule type" value="Genomic_DNA"/>
</dbReference>
<dbReference type="Proteomes" id="UP000287233">
    <property type="component" value="Chromosome"/>
</dbReference>
<gene>
    <name evidence="1" type="ORF">BIP78_0173</name>
</gene>
<dbReference type="AlphaFoldDB" id="A0A410FSJ6"/>